<dbReference type="Proteomes" id="UP000606921">
    <property type="component" value="Unassembled WGS sequence"/>
</dbReference>
<dbReference type="PANTHER" id="PTHR12526:SF630">
    <property type="entry name" value="GLYCOSYLTRANSFERASE"/>
    <property type="match status" value="1"/>
</dbReference>
<dbReference type="CDD" id="cd03811">
    <property type="entry name" value="GT4_GT28_WabH-like"/>
    <property type="match status" value="1"/>
</dbReference>
<keyword evidence="3" id="KW-1185">Reference proteome</keyword>
<dbReference type="PANTHER" id="PTHR12526">
    <property type="entry name" value="GLYCOSYLTRANSFERASE"/>
    <property type="match status" value="1"/>
</dbReference>
<sequence length="379" mass="41834">MKDHLSKAHIALLVPSLRGGGAERIMLLLANRFAKLGWKVDLVLLRREGAYLDEVSDVVRIVDLNVSKARYALSPMLRYFRCERPRAVLCTLGHLNVTTSLALFLSGLKVRLVLREASMLNPENKQSFRDGLFRLAYRWAYRRADCVVGISEGVSQDIIHATGRTDVVTIHNPIDVETVREKARDPIEHPWFDDTVPVIIGVGRLVRAKDFGTLINAFAAVRREQEARLIILGEGPERPDLEQLIKDLGLEASASLPGFTLNPFRYVGRSAVFVLSSRWEGFGNALVEAMACGVPVVSTDCSSGPSEILQGGRWGRLVPVGDHEAMAEAIIETLKEDRSDTAPSRVMDFSVDIAVHQYLKLLGLSSASIRTHEGLGCDA</sequence>
<comment type="caution">
    <text evidence="2">The sequence shown here is derived from an EMBL/GenBank/DDBJ whole genome shotgun (WGS) entry which is preliminary data.</text>
</comment>
<organism evidence="2 3">
    <name type="scientific">Pseudorhizobium endolithicum</name>
    <dbReference type="NCBI Taxonomy" id="1191678"/>
    <lineage>
        <taxon>Bacteria</taxon>
        <taxon>Pseudomonadati</taxon>
        <taxon>Pseudomonadota</taxon>
        <taxon>Alphaproteobacteria</taxon>
        <taxon>Hyphomicrobiales</taxon>
        <taxon>Rhizobiaceae</taxon>
        <taxon>Rhizobium/Agrobacterium group</taxon>
        <taxon>Pseudorhizobium</taxon>
    </lineage>
</organism>
<dbReference type="RefSeq" id="WP_142592460.1">
    <property type="nucleotide sequence ID" value="NZ_CABFWF030000011.1"/>
</dbReference>
<feature type="domain" description="Glycosyltransferase subfamily 4-like N-terminal" evidence="1">
    <location>
        <begin position="20"/>
        <end position="177"/>
    </location>
</feature>
<accession>A0ABN7JQZ1</accession>
<dbReference type="Pfam" id="PF13439">
    <property type="entry name" value="Glyco_transf_4"/>
    <property type="match status" value="1"/>
</dbReference>
<protein>
    <submittedName>
        <fullName evidence="2">Glycosyltransferase</fullName>
    </submittedName>
</protein>
<evidence type="ECO:0000313" key="2">
    <source>
        <dbReference type="EMBL" id="CAD7035496.1"/>
    </source>
</evidence>
<reference evidence="2 3" key="1">
    <citation type="submission" date="2020-11" db="EMBL/GenBank/DDBJ databases">
        <authorList>
            <person name="Lassalle F."/>
        </authorList>
    </citation>
    <scope>NUCLEOTIDE SEQUENCE [LARGE SCALE GENOMIC DNA]</scope>
    <source>
        <strain evidence="2 3">JC140</strain>
    </source>
</reference>
<dbReference type="Gene3D" id="3.40.50.2000">
    <property type="entry name" value="Glycogen Phosphorylase B"/>
    <property type="match status" value="2"/>
</dbReference>
<evidence type="ECO:0000313" key="3">
    <source>
        <dbReference type="Proteomes" id="UP000606921"/>
    </source>
</evidence>
<gene>
    <name evidence="2" type="ORF">REJC140_03416</name>
</gene>
<dbReference type="EMBL" id="CABFWF030000011">
    <property type="protein sequence ID" value="CAD7035496.1"/>
    <property type="molecule type" value="Genomic_DNA"/>
</dbReference>
<name>A0ABN7JQZ1_9HYPH</name>
<evidence type="ECO:0000259" key="1">
    <source>
        <dbReference type="Pfam" id="PF13439"/>
    </source>
</evidence>
<dbReference type="Pfam" id="PF13692">
    <property type="entry name" value="Glyco_trans_1_4"/>
    <property type="match status" value="1"/>
</dbReference>
<dbReference type="SUPFAM" id="SSF53756">
    <property type="entry name" value="UDP-Glycosyltransferase/glycogen phosphorylase"/>
    <property type="match status" value="1"/>
</dbReference>
<proteinExistence type="predicted"/>
<dbReference type="InterPro" id="IPR028098">
    <property type="entry name" value="Glyco_trans_4-like_N"/>
</dbReference>